<sequence length="189" mass="21326">MYRDVDREQQPRSASSLAPRSPVFNAASPYRTPSPMPATAFRGAESLPRSTPVPHYSYPPQFNGEQRTVMLSPTYSTRTDDTADESIGSQHVVNFKQYVESLSCRLKGVFYIVNDNVKCRKVVQLSEHKDIGLDGLSIRTDSGSRAARGGFGVNIRTCMKEAIEYCNQYRHRAAPPRYRSLCVWSHIDF</sequence>
<name>A0ACC0JMK6_CHOFU</name>
<accession>A0ACC0JMK6</accession>
<reference evidence="1 2" key="1">
    <citation type="journal article" date="2022" name="Genome Biol. Evol.">
        <title>The Spruce Budworm Genome: Reconstructing the Evolutionary History of Antifreeze Proteins.</title>
        <authorList>
            <person name="Beliveau C."/>
            <person name="Gagne P."/>
            <person name="Picq S."/>
            <person name="Vernygora O."/>
            <person name="Keeling C.I."/>
            <person name="Pinkney K."/>
            <person name="Doucet D."/>
            <person name="Wen F."/>
            <person name="Johnston J.S."/>
            <person name="Maaroufi H."/>
            <person name="Boyle B."/>
            <person name="Laroche J."/>
            <person name="Dewar K."/>
            <person name="Juretic N."/>
            <person name="Blackburn G."/>
            <person name="Nisole A."/>
            <person name="Brunet B."/>
            <person name="Brandao M."/>
            <person name="Lumley L."/>
            <person name="Duan J."/>
            <person name="Quan G."/>
            <person name="Lucarotti C.J."/>
            <person name="Roe A.D."/>
            <person name="Sperling F.A.H."/>
            <person name="Levesque R.C."/>
            <person name="Cusson M."/>
        </authorList>
    </citation>
    <scope>NUCLEOTIDE SEQUENCE [LARGE SCALE GENOMIC DNA]</scope>
    <source>
        <strain evidence="1">Glfc:IPQL:Cfum</strain>
    </source>
</reference>
<evidence type="ECO:0000313" key="1">
    <source>
        <dbReference type="EMBL" id="KAI8425358.1"/>
    </source>
</evidence>
<dbReference type="EMBL" id="CM046111">
    <property type="protein sequence ID" value="KAI8425358.1"/>
    <property type="molecule type" value="Genomic_DNA"/>
</dbReference>
<organism evidence="1 2">
    <name type="scientific">Choristoneura fumiferana</name>
    <name type="common">Spruce budworm moth</name>
    <name type="synonym">Archips fumiferana</name>
    <dbReference type="NCBI Taxonomy" id="7141"/>
    <lineage>
        <taxon>Eukaryota</taxon>
        <taxon>Metazoa</taxon>
        <taxon>Ecdysozoa</taxon>
        <taxon>Arthropoda</taxon>
        <taxon>Hexapoda</taxon>
        <taxon>Insecta</taxon>
        <taxon>Pterygota</taxon>
        <taxon>Neoptera</taxon>
        <taxon>Endopterygota</taxon>
        <taxon>Lepidoptera</taxon>
        <taxon>Glossata</taxon>
        <taxon>Ditrysia</taxon>
        <taxon>Tortricoidea</taxon>
        <taxon>Tortricidae</taxon>
        <taxon>Tortricinae</taxon>
        <taxon>Choristoneura</taxon>
    </lineage>
</organism>
<protein>
    <submittedName>
        <fullName evidence="1">Uncharacterized protein</fullName>
    </submittedName>
</protein>
<proteinExistence type="predicted"/>
<evidence type="ECO:0000313" key="2">
    <source>
        <dbReference type="Proteomes" id="UP001064048"/>
    </source>
</evidence>
<comment type="caution">
    <text evidence="1">The sequence shown here is derived from an EMBL/GenBank/DDBJ whole genome shotgun (WGS) entry which is preliminary data.</text>
</comment>
<dbReference type="Proteomes" id="UP001064048">
    <property type="component" value="Chromosome 11"/>
</dbReference>
<gene>
    <name evidence="1" type="ORF">MSG28_007119</name>
</gene>
<keyword evidence="2" id="KW-1185">Reference proteome</keyword>